<keyword evidence="2" id="KW-1185">Reference proteome</keyword>
<dbReference type="EMBL" id="KN716605">
    <property type="protein sequence ID" value="KJH42969.1"/>
    <property type="molecule type" value="Genomic_DNA"/>
</dbReference>
<gene>
    <name evidence="1" type="ORF">DICVIV_11024</name>
</gene>
<organism evidence="1 2">
    <name type="scientific">Dictyocaulus viviparus</name>
    <name type="common">Bovine lungworm</name>
    <dbReference type="NCBI Taxonomy" id="29172"/>
    <lineage>
        <taxon>Eukaryota</taxon>
        <taxon>Metazoa</taxon>
        <taxon>Ecdysozoa</taxon>
        <taxon>Nematoda</taxon>
        <taxon>Chromadorea</taxon>
        <taxon>Rhabditida</taxon>
        <taxon>Rhabditina</taxon>
        <taxon>Rhabditomorpha</taxon>
        <taxon>Strongyloidea</taxon>
        <taxon>Metastrongylidae</taxon>
        <taxon>Dictyocaulus</taxon>
    </lineage>
</organism>
<accession>A0A0D8XGU7</accession>
<sequence>MNFDTASLAGLTYGADLWVPFSNGTNETPKKQNAANKAIEEIIRRKGKRRLIRRHSTSDCHVFYGFQNEGFRMANDETPKAKSHLTTSSCAVLPFTG</sequence>
<reference evidence="2" key="2">
    <citation type="journal article" date="2016" name="Sci. Rep.">
        <title>Dictyocaulus viviparus genome, variome and transcriptome elucidate lungworm biology and support future intervention.</title>
        <authorList>
            <person name="McNulty S.N."/>
            <person name="Strube C."/>
            <person name="Rosa B.A."/>
            <person name="Martin J.C."/>
            <person name="Tyagi R."/>
            <person name="Choi Y.J."/>
            <person name="Wang Q."/>
            <person name="Hallsworth Pepin K."/>
            <person name="Zhang X."/>
            <person name="Ozersky P."/>
            <person name="Wilson R.K."/>
            <person name="Sternberg P.W."/>
            <person name="Gasser R.B."/>
            <person name="Mitreva M."/>
        </authorList>
    </citation>
    <scope>NUCLEOTIDE SEQUENCE [LARGE SCALE GENOMIC DNA]</scope>
    <source>
        <strain evidence="2">HannoverDv2000</strain>
    </source>
</reference>
<evidence type="ECO:0000313" key="2">
    <source>
        <dbReference type="Proteomes" id="UP000053766"/>
    </source>
</evidence>
<dbReference type="OrthoDB" id="5859207at2759"/>
<dbReference type="Proteomes" id="UP000053766">
    <property type="component" value="Unassembled WGS sequence"/>
</dbReference>
<name>A0A0D8XGU7_DICVI</name>
<evidence type="ECO:0000313" key="1">
    <source>
        <dbReference type="EMBL" id="KJH42969.1"/>
    </source>
</evidence>
<proteinExistence type="predicted"/>
<dbReference type="AlphaFoldDB" id="A0A0D8XGU7"/>
<protein>
    <submittedName>
        <fullName evidence="1">Uncharacterized protein</fullName>
    </submittedName>
</protein>
<reference evidence="1 2" key="1">
    <citation type="submission" date="2013-11" db="EMBL/GenBank/DDBJ databases">
        <title>Draft genome of the bovine lungworm Dictyocaulus viviparus.</title>
        <authorList>
            <person name="Mitreva M."/>
        </authorList>
    </citation>
    <scope>NUCLEOTIDE SEQUENCE [LARGE SCALE GENOMIC DNA]</scope>
    <source>
        <strain evidence="1 2">HannoverDv2000</strain>
    </source>
</reference>